<feature type="domain" description="C2H2-type" evidence="9">
    <location>
        <begin position="61"/>
        <end position="89"/>
    </location>
</feature>
<evidence type="ECO:0000256" key="1">
    <source>
        <dbReference type="ARBA" id="ARBA00004123"/>
    </source>
</evidence>
<dbReference type="GO" id="GO:0000978">
    <property type="term" value="F:RNA polymerase II cis-regulatory region sequence-specific DNA binding"/>
    <property type="evidence" value="ECO:0007669"/>
    <property type="project" value="InterPro"/>
</dbReference>
<reference evidence="10" key="1">
    <citation type="submission" date="2021-07" db="EMBL/GenBank/DDBJ databases">
        <authorList>
            <person name="Branca A.L. A."/>
        </authorList>
    </citation>
    <scope>NUCLEOTIDE SEQUENCE</scope>
</reference>
<dbReference type="GO" id="GO:0006351">
    <property type="term" value="P:DNA-templated transcription"/>
    <property type="evidence" value="ECO:0007669"/>
    <property type="project" value="InterPro"/>
</dbReference>
<keyword evidence="6" id="KW-0539">Nucleus</keyword>
<dbReference type="Gene3D" id="3.30.160.60">
    <property type="entry name" value="Classic Zinc Finger"/>
    <property type="match status" value="2"/>
</dbReference>
<feature type="compositionally biased region" description="Polar residues" evidence="8">
    <location>
        <begin position="94"/>
        <end position="131"/>
    </location>
</feature>
<dbReference type="FunFam" id="3.30.160.60:FF:000100">
    <property type="entry name" value="Zinc finger 45-like"/>
    <property type="match status" value="1"/>
</dbReference>
<dbReference type="GO" id="GO:0000981">
    <property type="term" value="F:DNA-binding transcription factor activity, RNA polymerase II-specific"/>
    <property type="evidence" value="ECO:0007669"/>
    <property type="project" value="InterPro"/>
</dbReference>
<evidence type="ECO:0000256" key="2">
    <source>
        <dbReference type="ARBA" id="ARBA00022723"/>
    </source>
</evidence>
<feature type="domain" description="C2H2-type" evidence="9">
    <location>
        <begin position="8"/>
        <end position="35"/>
    </location>
</feature>
<dbReference type="PANTHER" id="PTHR40626">
    <property type="entry name" value="MIP31509P"/>
    <property type="match status" value="1"/>
</dbReference>
<dbReference type="EMBL" id="CAJVRC010000853">
    <property type="protein sequence ID" value="CAG8895933.1"/>
    <property type="molecule type" value="Genomic_DNA"/>
</dbReference>
<proteinExistence type="predicted"/>
<evidence type="ECO:0000259" key="9">
    <source>
        <dbReference type="PROSITE" id="PS50157"/>
    </source>
</evidence>
<dbReference type="SUPFAM" id="SSF57667">
    <property type="entry name" value="beta-beta-alpha zinc fingers"/>
    <property type="match status" value="2"/>
</dbReference>
<feature type="region of interest" description="Disordered" evidence="8">
    <location>
        <begin position="79"/>
        <end position="140"/>
    </location>
</feature>
<dbReference type="GO" id="GO:0000785">
    <property type="term" value="C:chromatin"/>
    <property type="evidence" value="ECO:0007669"/>
    <property type="project" value="TreeGrafter"/>
</dbReference>
<evidence type="ECO:0000313" key="10">
    <source>
        <dbReference type="EMBL" id="CAG8895933.1"/>
    </source>
</evidence>
<dbReference type="Pfam" id="PF00096">
    <property type="entry name" value="zf-C2H2"/>
    <property type="match status" value="1"/>
</dbReference>
<keyword evidence="5" id="KW-0862">Zinc</keyword>
<gene>
    <name evidence="10" type="ORF">PEGY_LOCUS4298</name>
</gene>
<dbReference type="InterPro" id="IPR036236">
    <property type="entry name" value="Znf_C2H2_sf"/>
</dbReference>
<dbReference type="InterPro" id="IPR051059">
    <property type="entry name" value="VerF-like"/>
</dbReference>
<evidence type="ECO:0000256" key="7">
    <source>
        <dbReference type="PROSITE-ProRule" id="PRU00042"/>
    </source>
</evidence>
<feature type="region of interest" description="Disordered" evidence="8">
    <location>
        <begin position="156"/>
        <end position="220"/>
    </location>
</feature>
<organism evidence="10 11">
    <name type="scientific">Penicillium egyptiacum</name>
    <dbReference type="NCBI Taxonomy" id="1303716"/>
    <lineage>
        <taxon>Eukaryota</taxon>
        <taxon>Fungi</taxon>
        <taxon>Dikarya</taxon>
        <taxon>Ascomycota</taxon>
        <taxon>Pezizomycotina</taxon>
        <taxon>Eurotiomycetes</taxon>
        <taxon>Eurotiomycetidae</taxon>
        <taxon>Eurotiales</taxon>
        <taxon>Aspergillaceae</taxon>
        <taxon>Penicillium</taxon>
    </lineage>
</organism>
<dbReference type="OrthoDB" id="1405595at2759"/>
<dbReference type="GO" id="GO:0008270">
    <property type="term" value="F:zinc ion binding"/>
    <property type="evidence" value="ECO:0007669"/>
    <property type="project" value="UniProtKB-KW"/>
</dbReference>
<dbReference type="InterPro" id="IPR007219">
    <property type="entry name" value="XnlR_reg_dom"/>
</dbReference>
<dbReference type="GO" id="GO:0005634">
    <property type="term" value="C:nucleus"/>
    <property type="evidence" value="ECO:0007669"/>
    <property type="project" value="UniProtKB-SubCell"/>
</dbReference>
<evidence type="ECO:0000256" key="4">
    <source>
        <dbReference type="ARBA" id="ARBA00022771"/>
    </source>
</evidence>
<evidence type="ECO:0000256" key="3">
    <source>
        <dbReference type="ARBA" id="ARBA00022737"/>
    </source>
</evidence>
<evidence type="ECO:0000313" key="11">
    <source>
        <dbReference type="Proteomes" id="UP001154252"/>
    </source>
</evidence>
<keyword evidence="2" id="KW-0479">Metal-binding</keyword>
<dbReference type="SMART" id="SM00355">
    <property type="entry name" value="ZnF_C2H2"/>
    <property type="match status" value="2"/>
</dbReference>
<dbReference type="PANTHER" id="PTHR40626:SF11">
    <property type="entry name" value="ZINC FINGER PROTEIN YPR022C"/>
    <property type="match status" value="1"/>
</dbReference>
<sequence>MNPLQESYPCEQCDKVFGRKHHLKRHILTHSRPQLHLTCEQCGTALTQQCYDRGHSGSKEFKCRFCPKSYTRRHRLAAHLKKHHEGKHIKTEPSDQTSPSSPNLQDPSSIPSNIRTSPSSLNEDGTNQSTPGLALPATNLTAQDQIDVSHYVMEISDDSENDGNGLTSQARPSANTTRPRAPRPRVPDSGARARAPAAPAAPSAPDAVSSFKPTRQLKSSLPKMRRSDERFLLPEFRYSVMTNASIYETLKSYLVSLGETEDATFPWWRVIQDFVHLYFEHFDHGYPVIHPYALEFGHDKDSWMVLLAVVTVGSQYSAFGNASQFSASFGEILCQAIAQNQPQSPESTTLSYAQSVFLSDVCRMFGGSHKAQFKLQYERNVLVTLARALKVDQCMKTKTSQAPRHWRAWLARESRIRLLHCIFQLECLQLILFDRQPIFGQHELPEEFPCRQSLWCRRNADNFVHVYQSDQNLPQSLPTQLDVRKASETMAGMDAYRRNLYMLSLYSEERLFLDKMSFSSIWKSSLTGMPVQEQWAHLTSTPSALRAMMFHSMDQVFAAIPTSAKPDYIAARDVIHHILCLLRQVSLQMLESFSGWHDEDVEVDTSRNILKHWMENNASSARKCLWHAVCVYSTLKAKHKFACHDPLCFLIAFLYIWAFDALVVAPEMEKPQASARDVRLLDTREIQIWIAEGPNTRLNLVGVGNLTGKASSLRLLTEVGQIFSKRKSWSGLCRGLAAGVDQILIKQITAQEVPEGASHGDKDGHVA</sequence>
<dbReference type="PROSITE" id="PS00028">
    <property type="entry name" value="ZINC_FINGER_C2H2_1"/>
    <property type="match status" value="2"/>
</dbReference>
<protein>
    <recommendedName>
        <fullName evidence="9">C2H2-type domain-containing protein</fullName>
    </recommendedName>
</protein>
<dbReference type="InterPro" id="IPR013087">
    <property type="entry name" value="Znf_C2H2_type"/>
</dbReference>
<dbReference type="AlphaFoldDB" id="A0A9W4P4J7"/>
<evidence type="ECO:0000256" key="8">
    <source>
        <dbReference type="SAM" id="MobiDB-lite"/>
    </source>
</evidence>
<comment type="subcellular location">
    <subcellularLocation>
        <location evidence="1">Nucleus</location>
    </subcellularLocation>
</comment>
<keyword evidence="3" id="KW-0677">Repeat</keyword>
<keyword evidence="4 7" id="KW-0863">Zinc-finger</keyword>
<dbReference type="CDD" id="cd12148">
    <property type="entry name" value="fungal_TF_MHR"/>
    <property type="match status" value="1"/>
</dbReference>
<feature type="compositionally biased region" description="Low complexity" evidence="8">
    <location>
        <begin position="170"/>
        <end position="179"/>
    </location>
</feature>
<keyword evidence="11" id="KW-1185">Reference proteome</keyword>
<dbReference type="Proteomes" id="UP001154252">
    <property type="component" value="Unassembled WGS sequence"/>
</dbReference>
<feature type="compositionally biased region" description="Low complexity" evidence="8">
    <location>
        <begin position="187"/>
        <end position="207"/>
    </location>
</feature>
<evidence type="ECO:0000256" key="6">
    <source>
        <dbReference type="ARBA" id="ARBA00023242"/>
    </source>
</evidence>
<dbReference type="Pfam" id="PF04082">
    <property type="entry name" value="Fungal_trans"/>
    <property type="match status" value="1"/>
</dbReference>
<evidence type="ECO:0000256" key="5">
    <source>
        <dbReference type="ARBA" id="ARBA00022833"/>
    </source>
</evidence>
<dbReference type="PROSITE" id="PS50157">
    <property type="entry name" value="ZINC_FINGER_C2H2_2"/>
    <property type="match status" value="2"/>
</dbReference>
<comment type="caution">
    <text evidence="10">The sequence shown here is derived from an EMBL/GenBank/DDBJ whole genome shotgun (WGS) entry which is preliminary data.</text>
</comment>
<name>A0A9W4P4J7_9EURO</name>
<accession>A0A9W4P4J7</accession>